<dbReference type="EMBL" id="BPWL01000007">
    <property type="protein sequence ID" value="GJJ12607.1"/>
    <property type="molecule type" value="Genomic_DNA"/>
</dbReference>
<keyword evidence="1" id="KW-1133">Transmembrane helix</keyword>
<name>A0AAV5AFU4_9AGAM</name>
<comment type="caution">
    <text evidence="2">The sequence shown here is derived from an EMBL/GenBank/DDBJ whole genome shotgun (WGS) entry which is preliminary data.</text>
</comment>
<keyword evidence="3" id="KW-1185">Reference proteome</keyword>
<evidence type="ECO:0000313" key="3">
    <source>
        <dbReference type="Proteomes" id="UP001050691"/>
    </source>
</evidence>
<evidence type="ECO:0000313" key="2">
    <source>
        <dbReference type="EMBL" id="GJJ12607.1"/>
    </source>
</evidence>
<accession>A0AAV5AFU4</accession>
<evidence type="ECO:0000256" key="1">
    <source>
        <dbReference type="SAM" id="Phobius"/>
    </source>
</evidence>
<organism evidence="2 3">
    <name type="scientific">Clathrus columnatus</name>
    <dbReference type="NCBI Taxonomy" id="1419009"/>
    <lineage>
        <taxon>Eukaryota</taxon>
        <taxon>Fungi</taxon>
        <taxon>Dikarya</taxon>
        <taxon>Basidiomycota</taxon>
        <taxon>Agaricomycotina</taxon>
        <taxon>Agaricomycetes</taxon>
        <taxon>Phallomycetidae</taxon>
        <taxon>Phallales</taxon>
        <taxon>Clathraceae</taxon>
        <taxon>Clathrus</taxon>
    </lineage>
</organism>
<feature type="transmembrane region" description="Helical" evidence="1">
    <location>
        <begin position="36"/>
        <end position="58"/>
    </location>
</feature>
<dbReference type="Proteomes" id="UP001050691">
    <property type="component" value="Unassembled WGS sequence"/>
</dbReference>
<keyword evidence="1" id="KW-0812">Transmembrane</keyword>
<proteinExistence type="predicted"/>
<gene>
    <name evidence="2" type="ORF">Clacol_006850</name>
</gene>
<reference evidence="2" key="1">
    <citation type="submission" date="2021-10" db="EMBL/GenBank/DDBJ databases">
        <title>De novo Genome Assembly of Clathrus columnatus (Basidiomycota, Fungi) Using Illumina and Nanopore Sequence Data.</title>
        <authorList>
            <person name="Ogiso-Tanaka E."/>
            <person name="Itagaki H."/>
            <person name="Hosoya T."/>
            <person name="Hosaka K."/>
        </authorList>
    </citation>
    <scope>NUCLEOTIDE SEQUENCE</scope>
    <source>
        <strain evidence="2">MO-923</strain>
    </source>
</reference>
<keyword evidence="1" id="KW-0472">Membrane</keyword>
<sequence>MQSGMGGSKSTSLQQFEYVSFPLSESHKSYVTFSDLTSSIITVLFEAGVAIVTAYHVWGLYRLERSSEREDRRLSLGTLCLRQSVFRFAMIFLFGLEQAISLNLSSFRLGGVEADIEFALSAIILRQRHGEVSETSMSTLSMFNAGLPQLSGDSIMDEFGGEEYYPSSYENDLTEL</sequence>
<protein>
    <submittedName>
        <fullName evidence="2">Uncharacterized protein</fullName>
    </submittedName>
</protein>
<dbReference type="AlphaFoldDB" id="A0AAV5AFU4"/>